<keyword evidence="1" id="KW-0812">Transmembrane</keyword>
<reference evidence="2 3" key="1">
    <citation type="journal article" date="2014" name="Environ. Microbiol.">
        <title>Insights into organohalide respiration and the versatile catabolism of Sulfurospirillum multivorans gained from comparative genomics and physiological studies.</title>
        <authorList>
            <person name="Goris T."/>
            <person name="Schubert T."/>
            <person name="Gadkari J."/>
            <person name="Wubet T."/>
            <person name="Tarkka M."/>
            <person name="Buscot F."/>
            <person name="Adrian L."/>
            <person name="Diekert G."/>
        </authorList>
    </citation>
    <scope>NUCLEOTIDE SEQUENCE [LARGE SCALE GENOMIC DNA]</scope>
    <source>
        <strain evidence="3">DM 12446 / JCM 15788 / NBRC 109480</strain>
    </source>
</reference>
<proteinExistence type="predicted"/>
<sequence>MLIIYLSTYFAYLAILLVIAFYSFCFSHSPLHIFSVIVVFIGLVFFFYYPSWKIVVLILGVAIAETIISERRVNATCIK</sequence>
<keyword evidence="1" id="KW-0472">Membrane</keyword>
<dbReference type="AlphaFoldDB" id="A0AA86E2S7"/>
<protein>
    <submittedName>
        <fullName evidence="2">Membrane protein</fullName>
    </submittedName>
</protein>
<feature type="transmembrane region" description="Helical" evidence="1">
    <location>
        <begin position="6"/>
        <end position="24"/>
    </location>
</feature>
<evidence type="ECO:0000256" key="1">
    <source>
        <dbReference type="SAM" id="Phobius"/>
    </source>
</evidence>
<organism evidence="2 3">
    <name type="scientific">Sulfurospirillum multivorans (strain DM 12446 / JCM 15788 / NBRC 109480)</name>
    <dbReference type="NCBI Taxonomy" id="1150621"/>
    <lineage>
        <taxon>Bacteria</taxon>
        <taxon>Pseudomonadati</taxon>
        <taxon>Campylobacterota</taxon>
        <taxon>Epsilonproteobacteria</taxon>
        <taxon>Campylobacterales</taxon>
        <taxon>Sulfurospirillaceae</taxon>
        <taxon>Sulfurospirillum</taxon>
    </lineage>
</organism>
<dbReference type="KEGG" id="smul:SMUL_1777"/>
<gene>
    <name evidence="2" type="ORF">SMUL_1777</name>
</gene>
<keyword evidence="1" id="KW-1133">Transmembrane helix</keyword>
<dbReference type="Proteomes" id="UP000019322">
    <property type="component" value="Chromosome"/>
</dbReference>
<name>A0AA86E2S7_SULMK</name>
<accession>A0AA86E2S7</accession>
<evidence type="ECO:0000313" key="2">
    <source>
        <dbReference type="EMBL" id="AHJ13032.1"/>
    </source>
</evidence>
<dbReference type="EMBL" id="CP007201">
    <property type="protein sequence ID" value="AHJ13032.1"/>
    <property type="molecule type" value="Genomic_DNA"/>
</dbReference>
<evidence type="ECO:0000313" key="3">
    <source>
        <dbReference type="Proteomes" id="UP000019322"/>
    </source>
</evidence>